<dbReference type="Gene3D" id="1.10.287.130">
    <property type="match status" value="1"/>
</dbReference>
<evidence type="ECO:0000313" key="11">
    <source>
        <dbReference type="Proteomes" id="UP000006787"/>
    </source>
</evidence>
<feature type="transmembrane region" description="Helical" evidence="8">
    <location>
        <begin position="109"/>
        <end position="134"/>
    </location>
</feature>
<dbReference type="InterPro" id="IPR036097">
    <property type="entry name" value="HisK_dim/P_sf"/>
</dbReference>
<evidence type="ECO:0000256" key="7">
    <source>
        <dbReference type="ARBA" id="ARBA00023012"/>
    </source>
</evidence>
<dbReference type="GO" id="GO:0016036">
    <property type="term" value="P:cellular response to phosphate starvation"/>
    <property type="evidence" value="ECO:0007669"/>
    <property type="project" value="TreeGrafter"/>
</dbReference>
<feature type="transmembrane region" description="Helical" evidence="8">
    <location>
        <begin position="85"/>
        <end position="103"/>
    </location>
</feature>
<feature type="transmembrane region" description="Helical" evidence="8">
    <location>
        <begin position="205"/>
        <end position="225"/>
    </location>
</feature>
<keyword evidence="8" id="KW-1133">Transmembrane helix</keyword>
<dbReference type="GO" id="GO:0005886">
    <property type="term" value="C:plasma membrane"/>
    <property type="evidence" value="ECO:0007669"/>
    <property type="project" value="TreeGrafter"/>
</dbReference>
<dbReference type="EC" id="2.7.13.3" evidence="3"/>
<comment type="caution">
    <text evidence="10">The sequence shown here is derived from an EMBL/GenBank/DDBJ whole genome shotgun (WGS) entry which is preliminary data.</text>
</comment>
<dbReference type="Pfam" id="PF00512">
    <property type="entry name" value="HisKA"/>
    <property type="match status" value="1"/>
</dbReference>
<dbReference type="PANTHER" id="PTHR45453">
    <property type="entry name" value="PHOSPHATE REGULON SENSOR PROTEIN PHOR"/>
    <property type="match status" value="1"/>
</dbReference>
<keyword evidence="4" id="KW-0597">Phosphoprotein</keyword>
<dbReference type="InterPro" id="IPR003661">
    <property type="entry name" value="HisK_dim/P_dom"/>
</dbReference>
<keyword evidence="8" id="KW-0472">Membrane</keyword>
<evidence type="ECO:0000256" key="5">
    <source>
        <dbReference type="ARBA" id="ARBA00022679"/>
    </source>
</evidence>
<evidence type="ECO:0000256" key="8">
    <source>
        <dbReference type="SAM" id="Phobius"/>
    </source>
</evidence>
<dbReference type="GO" id="GO:0004721">
    <property type="term" value="F:phosphoprotein phosphatase activity"/>
    <property type="evidence" value="ECO:0007669"/>
    <property type="project" value="TreeGrafter"/>
</dbReference>
<dbReference type="Pfam" id="PF02518">
    <property type="entry name" value="HATPase_c"/>
    <property type="match status" value="1"/>
</dbReference>
<keyword evidence="5" id="KW-0808">Transferase</keyword>
<dbReference type="InterPro" id="IPR050351">
    <property type="entry name" value="BphY/WalK/GraS-like"/>
</dbReference>
<dbReference type="SMART" id="SM00388">
    <property type="entry name" value="HisKA"/>
    <property type="match status" value="1"/>
</dbReference>
<dbReference type="InterPro" id="IPR003594">
    <property type="entry name" value="HATPase_dom"/>
</dbReference>
<proteinExistence type="predicted"/>
<dbReference type="Gene3D" id="3.30.565.10">
    <property type="entry name" value="Histidine kinase-like ATPase, C-terminal domain"/>
    <property type="match status" value="1"/>
</dbReference>
<keyword evidence="8" id="KW-0812">Transmembrane</keyword>
<evidence type="ECO:0000256" key="4">
    <source>
        <dbReference type="ARBA" id="ARBA00022553"/>
    </source>
</evidence>
<dbReference type="AlphaFoldDB" id="K2PT30"/>
<dbReference type="InterPro" id="IPR036890">
    <property type="entry name" value="HATPase_C_sf"/>
</dbReference>
<keyword evidence="7" id="KW-0902">Two-component regulatory system</keyword>
<feature type="domain" description="Histidine kinase" evidence="9">
    <location>
        <begin position="251"/>
        <end position="449"/>
    </location>
</feature>
<organism evidence="10 11">
    <name type="scientific">Lactococcus garvieae DCC43</name>
    <dbReference type="NCBI Taxonomy" id="1231377"/>
    <lineage>
        <taxon>Bacteria</taxon>
        <taxon>Bacillati</taxon>
        <taxon>Bacillota</taxon>
        <taxon>Bacilli</taxon>
        <taxon>Lactobacillales</taxon>
        <taxon>Streptococcaceae</taxon>
        <taxon>Lactococcus</taxon>
    </lineage>
</organism>
<comment type="catalytic activity">
    <reaction evidence="1">
        <text>ATP + protein L-histidine = ADP + protein N-phospho-L-histidine.</text>
        <dbReference type="EC" id="2.7.13.3"/>
    </reaction>
</comment>
<dbReference type="PATRIC" id="fig|1231377.3.peg.2028"/>
<dbReference type="PROSITE" id="PS50109">
    <property type="entry name" value="HIS_KIN"/>
    <property type="match status" value="1"/>
</dbReference>
<evidence type="ECO:0000256" key="3">
    <source>
        <dbReference type="ARBA" id="ARBA00012438"/>
    </source>
</evidence>
<evidence type="ECO:0000256" key="2">
    <source>
        <dbReference type="ARBA" id="ARBA00004370"/>
    </source>
</evidence>
<dbReference type="Proteomes" id="UP000006787">
    <property type="component" value="Unassembled WGS sequence"/>
</dbReference>
<evidence type="ECO:0000256" key="6">
    <source>
        <dbReference type="ARBA" id="ARBA00022777"/>
    </source>
</evidence>
<evidence type="ECO:0000256" key="1">
    <source>
        <dbReference type="ARBA" id="ARBA00000085"/>
    </source>
</evidence>
<name>K2PT30_9LACT</name>
<dbReference type="EMBL" id="AMQS01000039">
    <property type="protein sequence ID" value="EKF50611.1"/>
    <property type="molecule type" value="Genomic_DNA"/>
</dbReference>
<evidence type="ECO:0000313" key="10">
    <source>
        <dbReference type="EMBL" id="EKF50611.1"/>
    </source>
</evidence>
<evidence type="ECO:0000259" key="9">
    <source>
        <dbReference type="PROSITE" id="PS50109"/>
    </source>
</evidence>
<dbReference type="InterPro" id="IPR005467">
    <property type="entry name" value="His_kinase_dom"/>
</dbReference>
<keyword evidence="6 10" id="KW-0418">Kinase</keyword>
<feature type="transmembrane region" description="Helical" evidence="8">
    <location>
        <begin position="49"/>
        <end position="69"/>
    </location>
</feature>
<gene>
    <name evidence="10" type="ORF">C426_2047</name>
</gene>
<feature type="transmembrane region" description="Helical" evidence="8">
    <location>
        <begin position="12"/>
        <end position="29"/>
    </location>
</feature>
<dbReference type="SMART" id="SM00387">
    <property type="entry name" value="HATPase_c"/>
    <property type="match status" value="1"/>
</dbReference>
<sequence length="473" mass="55096">MKKIMRSNLTKILSIFLAFIFMQSFLRHISTTYNYYLATFWGDFLKFNFIISALLSLLFLLVFVFSIIWSERTQKVKNSITQMDFSLLLFLVFFSFFITYNLLRNYGSGSITFILSLLTMLVSAMGCWEVIMRIKEGNFQFQWWKFFKRMSARTSLILAMVLPLIGIALYFLISILLWFIIPVMRVDSGLVVRIPNNYTIFNDPLISISMAILFVSLTFLMDFILQEDRNYEQANQEKLRAERFKAELITNMSHDMKTPLTSLISYVDLLKNLPIETPKFKEYTEVLERKSLRLKHLITDLLEASKIGTGNVKLNFEQVDVTEMLGQIAGEFEDDFLEKQLTLLLRLADNPCFLNIDSEHFYRVIENVLGNSLKYSLEKTRVFLEVKEKDEQVYIYIKNTSKDPIEIESSELTEQFIRGDRARFQEGHGLGLYISKNLVELMGGKFKVEVTGDLFVAKLAFSNNYKNKAIQEG</sequence>
<reference evidence="10 11" key="1">
    <citation type="journal article" date="2012" name="J. Bacteriol.">
        <title>Genome Sequence of the Bacteriocin-Producing Strain Lactococcus garvieae DCC43.</title>
        <authorList>
            <person name="Gabrielsen C."/>
            <person name="Brede D.A."/>
            <person name="Hernandez P.E."/>
            <person name="Nes I.F."/>
            <person name="Diep D.B."/>
        </authorList>
    </citation>
    <scope>NUCLEOTIDE SEQUENCE [LARGE SCALE GENOMIC DNA]</scope>
    <source>
        <strain evidence="10 11">DCC43</strain>
    </source>
</reference>
<accession>K2PT30</accession>
<protein>
    <recommendedName>
        <fullName evidence="3">histidine kinase</fullName>
        <ecNumber evidence="3">2.7.13.3</ecNumber>
    </recommendedName>
</protein>
<dbReference type="PANTHER" id="PTHR45453:SF1">
    <property type="entry name" value="PHOSPHATE REGULON SENSOR PROTEIN PHOR"/>
    <property type="match status" value="1"/>
</dbReference>
<dbReference type="GO" id="GO:0000155">
    <property type="term" value="F:phosphorelay sensor kinase activity"/>
    <property type="evidence" value="ECO:0007669"/>
    <property type="project" value="InterPro"/>
</dbReference>
<dbReference type="eggNOG" id="COG5002">
    <property type="taxonomic scope" value="Bacteria"/>
</dbReference>
<comment type="subcellular location">
    <subcellularLocation>
        <location evidence="2">Membrane</location>
    </subcellularLocation>
</comment>
<dbReference type="SUPFAM" id="SSF55874">
    <property type="entry name" value="ATPase domain of HSP90 chaperone/DNA topoisomerase II/histidine kinase"/>
    <property type="match status" value="1"/>
</dbReference>
<dbReference type="SUPFAM" id="SSF47384">
    <property type="entry name" value="Homodimeric domain of signal transducing histidine kinase"/>
    <property type="match status" value="1"/>
</dbReference>
<dbReference type="CDD" id="cd00082">
    <property type="entry name" value="HisKA"/>
    <property type="match status" value="1"/>
</dbReference>
<feature type="transmembrane region" description="Helical" evidence="8">
    <location>
        <begin position="155"/>
        <end position="181"/>
    </location>
</feature>